<feature type="transmembrane region" description="Helical" evidence="5">
    <location>
        <begin position="472"/>
        <end position="494"/>
    </location>
</feature>
<name>A0A2M8Z1D4_9FIRM</name>
<dbReference type="Proteomes" id="UP000231092">
    <property type="component" value="Unassembled WGS sequence"/>
</dbReference>
<keyword evidence="5" id="KW-0472">Membrane</keyword>
<dbReference type="InterPro" id="IPR010383">
    <property type="entry name" value="Glyco_hydrolase_94_b-supersand"/>
</dbReference>
<evidence type="ECO:0000256" key="5">
    <source>
        <dbReference type="SAM" id="Phobius"/>
    </source>
</evidence>
<organism evidence="8 9">
    <name type="scientific">[Clostridium] celerecrescens 18A</name>
    <dbReference type="NCBI Taxonomy" id="1286362"/>
    <lineage>
        <taxon>Bacteria</taxon>
        <taxon>Bacillati</taxon>
        <taxon>Bacillota</taxon>
        <taxon>Clostridia</taxon>
        <taxon>Lachnospirales</taxon>
        <taxon>Lachnospiraceae</taxon>
        <taxon>Lacrimispora</taxon>
    </lineage>
</organism>
<dbReference type="GO" id="GO:0005975">
    <property type="term" value="P:carbohydrate metabolic process"/>
    <property type="evidence" value="ECO:0007669"/>
    <property type="project" value="InterPro"/>
</dbReference>
<feature type="domain" description="Glycosyl hydrolase 94 supersandwich" evidence="6">
    <location>
        <begin position="1581"/>
        <end position="1846"/>
    </location>
</feature>
<sequence length="2039" mass="235749">MQSFFEKTNFYINSPFLLNILLLLAASICLVLFILYYRRYHFSKNVHFLDCFQGEENKLDPSEWEKQMLDLAEGHGQVRLVGRSFVLNDYNQAAYKKLNKIRDSISVVSTDIISLIPAARWLFDNFQMLYREIKKVRTSGTSYAVLPVLEGKEYRNFPRIYVVAKKMVALSGGHLSEENISVMLKAYQQKIPLTDKEIWVLPEVLGFCILEEIIVIAEEILHMIDVKSKAEKFLRDKLADKKGPADISALLCKTEDNLRLNYSFHAHVIHLLKNLSFDEASIQKYLEHHFSSLERQVKTSGVFMEEGKIESFLETNIRTLIVSLRDINEVDEEKFFEEYSYLEQILSQDPDGVYPKMDLESRGMYRGVIVKLSHRYRLLEEKIAGDCLELAVQGREDLHCSHHVGSYLLGKGYPILKAKALGKPIPQNIKKRMNVSGFLYFLTMFLIIPAFCACLLYAFWNLGGLRNISRLVIIFLSVMPLLMGISIELTNFIFTRRMKVRKIPSLNYLEEIPEEAKTFVVMPVIVSSKEQGLGYMERLQKHYLANSQSNLYFALLLDFADSQDEFMDKDQVIENALAARMKELNELYPSEQQRFSLFFRCRKWNKAENCYMGWERKRGKLEEFNNLLNGEEKENTTFSSIYCDDKLLPTFRYVITLDADTNLLRDNAAKLVGLIDHPLNKPVLDPAGQKVEEGYVIIQPSVRNHIVDKNGSRFAKIFGGESGLAHYGTVISDIYQDIFNKGIYTGKGIYDREAFHKVLQNKVPENRILSHDLFESCYARTAFSSTVKIMDNFPTSVLSFTKREHRWLRGDWQLLPWLFLRKNQDGKNLCTLSKWKIFDNLRRSMVPLSKTLFVLFNLAWMPKAYYLWLPIVFFNDIFTLVILLLAVITQKLIRPKLALVYKCFFRELATMLYRAFLEFTITPYRAYVATDAIIRTMYRIFISKKNLLRWNTAEAVDASIVNTRRGYFITMWSSLLPAAALAIIFFMGYLNPAGMILTAIVIADWCFASQIAYGISQPDKKLQLKNKAQNNELLLDTARRTWQFFKELSTKENNWLCPDNYQISMVEKVSDKTSPTNMGLQFLAILSARDLGFETLSATVEVVENLMETVQKMPKFNGHLYNWYHIGTLEVLNPAYISTVDSGNFLGHLVALKNGLLEQVDRPVYPENFLSELRIAVENSNEEIRIRTGSPAGNELKPRYQRIGELIDDIAQIQEDLKDRELTPPEDYLWSRQLMNLIASTVKEAEALKLKEKTYFSYPSLRSITSEDNKFADSMMERIRALSNKIDCILTNVDFRFLFNEKRMLFHIGYHVSSHTLDEGCYDLMASESALTSLLAIAMGEVPLKHWHKLGRPLTIVGGIPCFVSWSGTMFEYLMPNLVFKEYEDSVYAQTSRAAVLQHMKYAKEAEIPWGISESQYYRFDLNSNYQYKAFGVPKIRLQPVRKNSMVVAPYATMLALDIAEEECMENLKRLKELGAYGTYGFYESVDFNVPNSVELTPYCIVKSYMAHHQGMNLAAINNYLNGGILRERFHGEMMIKATEVLLEEKRQSYLISIAKQGYTIKIGKPLFKEDIYSNRYVKRTGMNPPVVNYLSNGNYSLMITTDGDGFSKYEDRMLYRFRSDIYANTGNYIYIKDMKQGKVWSAAYHPTRKTPDAYQVIFSPHQAEFKRRDGDISSHMIVSLNADQNYEIRKVIFTNHGNEEKHLEVTSYLEVVDDTHLAEISHPAFNKLFLESEYLEEQDIFLAKRRRKGEDDNPYMMHMVRTGTKLCKKLEYENDRKRFIGRNNTLENPDSVVNSIAFLNNSGFCNDPIMSLRAQICIGAGETACISFITGVCGSKEEAIKIAGELNVSYRIDDILEKFRLQTNLELKYLEITRAQLNAFQDLISPVFYPSGIYRGPAENIRRNFMNQSFLWKFGVSGDNPILLLMVRSMKQERIVKDALKAYEYLRINRVMVDLVILIDSKHGYHQEVDELINDMTSSLRIYDSRSEKPSFFTLHTYEMKPAELDLLYTVARVVFSEKTGIYFTNGQENQYELLEEY</sequence>
<dbReference type="Gene3D" id="2.70.98.40">
    <property type="entry name" value="Glycoside hydrolase, family 65, N-terminal domain"/>
    <property type="match status" value="1"/>
</dbReference>
<reference evidence="8 9" key="1">
    <citation type="submission" date="2017-11" db="EMBL/GenBank/DDBJ databases">
        <title>Understudied soil microbes with underappreciated capabilities: Untangling the Clostridium saccharolyticum group.</title>
        <authorList>
            <person name="Leschine S."/>
        </authorList>
    </citation>
    <scope>NUCLEOTIDE SEQUENCE [LARGE SCALE GENOMIC DNA]</scope>
    <source>
        <strain evidence="8 9">18A</strain>
    </source>
</reference>
<evidence type="ECO:0000313" key="8">
    <source>
        <dbReference type="EMBL" id="PJJ27230.1"/>
    </source>
</evidence>
<feature type="transmembrane region" description="Helical" evidence="5">
    <location>
        <begin position="844"/>
        <end position="861"/>
    </location>
</feature>
<comment type="caution">
    <text evidence="8">The sequence shown here is derived from an EMBL/GenBank/DDBJ whole genome shotgun (WGS) entry which is preliminary data.</text>
</comment>
<evidence type="ECO:0000256" key="1">
    <source>
        <dbReference type="ARBA" id="ARBA00004141"/>
    </source>
</evidence>
<comment type="subcellular location">
    <subcellularLocation>
        <location evidence="1">Membrane</location>
        <topology evidence="1">Multi-pass membrane protein</topology>
    </subcellularLocation>
</comment>
<dbReference type="Gene3D" id="1.50.10.140">
    <property type="match status" value="2"/>
</dbReference>
<dbReference type="GO" id="GO:0016758">
    <property type="term" value="F:hexosyltransferase activity"/>
    <property type="evidence" value="ECO:0007669"/>
    <property type="project" value="TreeGrafter"/>
</dbReference>
<dbReference type="SUPFAM" id="SSF74650">
    <property type="entry name" value="Galactose mutarotase-like"/>
    <property type="match status" value="1"/>
</dbReference>
<dbReference type="CDD" id="cd11753">
    <property type="entry name" value="GH94N_ChvB_NdvB_2_like"/>
    <property type="match status" value="1"/>
</dbReference>
<gene>
    <name evidence="8" type="ORF">H171_0691</name>
</gene>
<dbReference type="SMART" id="SM01068">
    <property type="entry name" value="CBM_X"/>
    <property type="match status" value="1"/>
</dbReference>
<evidence type="ECO:0000256" key="2">
    <source>
        <dbReference type="ARBA" id="ARBA00022676"/>
    </source>
</evidence>
<dbReference type="EMBL" id="PGET01000001">
    <property type="protein sequence ID" value="PJJ27230.1"/>
    <property type="molecule type" value="Genomic_DNA"/>
</dbReference>
<dbReference type="RefSeq" id="WP_100303893.1">
    <property type="nucleotide sequence ID" value="NZ_PGET01000001.1"/>
</dbReference>
<dbReference type="PANTHER" id="PTHR43867:SF2">
    <property type="entry name" value="CELLULOSE SYNTHASE CATALYTIC SUBUNIT A [UDP-FORMING]"/>
    <property type="match status" value="1"/>
</dbReference>
<keyword evidence="4 5" id="KW-1133">Transmembrane helix</keyword>
<evidence type="ECO:0000256" key="4">
    <source>
        <dbReference type="ARBA" id="ARBA00022989"/>
    </source>
</evidence>
<accession>A0A2M8Z1D4</accession>
<keyword evidence="2" id="KW-0328">Glycosyltransferase</keyword>
<feature type="transmembrane region" description="Helical" evidence="5">
    <location>
        <begin position="438"/>
        <end position="460"/>
    </location>
</feature>
<dbReference type="InterPro" id="IPR050321">
    <property type="entry name" value="Glycosyltr_2/OpgH_subfam"/>
</dbReference>
<dbReference type="Pfam" id="PF10091">
    <property type="entry name" value="Glycoamylase"/>
    <property type="match status" value="1"/>
</dbReference>
<dbReference type="InterPro" id="IPR011013">
    <property type="entry name" value="Gal_mutarotase_sf_dom"/>
</dbReference>
<keyword evidence="5" id="KW-0812">Transmembrane</keyword>
<dbReference type="GO" id="GO:0005886">
    <property type="term" value="C:plasma membrane"/>
    <property type="evidence" value="ECO:0007669"/>
    <property type="project" value="TreeGrafter"/>
</dbReference>
<evidence type="ECO:0000313" key="9">
    <source>
        <dbReference type="Proteomes" id="UP000231092"/>
    </source>
</evidence>
<feature type="domain" description="Glycoamylase-like" evidence="7">
    <location>
        <begin position="1324"/>
        <end position="1530"/>
    </location>
</feature>
<evidence type="ECO:0000259" key="6">
    <source>
        <dbReference type="Pfam" id="PF06165"/>
    </source>
</evidence>
<dbReference type="InterPro" id="IPR019282">
    <property type="entry name" value="Glycoamylase-like_cons_dom"/>
</dbReference>
<evidence type="ECO:0000256" key="3">
    <source>
        <dbReference type="ARBA" id="ARBA00022679"/>
    </source>
</evidence>
<evidence type="ECO:0000259" key="7">
    <source>
        <dbReference type="Pfam" id="PF10091"/>
    </source>
</evidence>
<proteinExistence type="predicted"/>
<protein>
    <submittedName>
        <fullName evidence="8">Putative glucoamylase</fullName>
    </submittedName>
</protein>
<dbReference type="PANTHER" id="PTHR43867">
    <property type="entry name" value="CELLULOSE SYNTHASE CATALYTIC SUBUNIT A [UDP-FORMING]"/>
    <property type="match status" value="1"/>
</dbReference>
<feature type="transmembrane region" description="Helical" evidence="5">
    <location>
        <begin position="967"/>
        <end position="989"/>
    </location>
</feature>
<feature type="transmembrane region" description="Helical" evidence="5">
    <location>
        <begin position="867"/>
        <end position="888"/>
    </location>
</feature>
<dbReference type="Pfam" id="PF06165">
    <property type="entry name" value="GH94_b-supersand"/>
    <property type="match status" value="1"/>
</dbReference>
<dbReference type="OrthoDB" id="9769991at2"/>
<dbReference type="InterPro" id="IPR037820">
    <property type="entry name" value="GH94N_NdvB"/>
</dbReference>
<feature type="transmembrane region" description="Helical" evidence="5">
    <location>
        <begin position="16"/>
        <end position="37"/>
    </location>
</feature>
<dbReference type="GO" id="GO:0030246">
    <property type="term" value="F:carbohydrate binding"/>
    <property type="evidence" value="ECO:0007669"/>
    <property type="project" value="InterPro"/>
</dbReference>
<dbReference type="InterPro" id="IPR037018">
    <property type="entry name" value="GH65_N"/>
</dbReference>
<keyword evidence="3" id="KW-0808">Transferase</keyword>